<dbReference type="RefSeq" id="WP_182351223.1">
    <property type="nucleotide sequence ID" value="NZ_JAJSPM010000001.1"/>
</dbReference>
<comment type="caution">
    <text evidence="2">The sequence shown here is derived from an EMBL/GenBank/DDBJ whole genome shotgun (WGS) entry which is preliminary data.</text>
</comment>
<feature type="coiled-coil region" evidence="1">
    <location>
        <begin position="191"/>
        <end position="282"/>
    </location>
</feature>
<evidence type="ECO:0000256" key="1">
    <source>
        <dbReference type="SAM" id="Coils"/>
    </source>
</evidence>
<dbReference type="Proteomes" id="UP001320170">
    <property type="component" value="Unassembled WGS sequence"/>
</dbReference>
<sequence>MISKEELIRQYREKQQQITTHKEQLLYLKQQKSEKESAIALLNKKNKAIIENEVPAALKLAQINASPSVDLNKEDKQAVLRYLQEQETALRKVEEHNKELFEKTKKLSALLQNVGEHLAVGYDRNKLAELVNHSGITSTKNPKNIGFDLLLELLEEEKSKYTWTLDSTDKRNLLSAVSHKEESIQFILGVDEQTQREISSALEELEQLKLKLVRNFDERNSSAEAVVLLTQQIIQKETVTIKELADEEEELDRQIKIIEKQEEETKQQRESEEREKAEQRAILAEKLAGMLELYIDDRNKHYHTKDLFISEDRDIRDQFIKEIGNAENGLLKAYVESGNSEVVLKKITAEVDKFPGAKMQATLSKIVVTLIEADAKPEVVENLSQKAEQVLLAFETKDGRHREYALKIRSLYGTIDGIKTYAKDLSEHEKEIMNQLSEDLKKDLDLFTYQNQEKIPGKETYQKFEMKFKAKLHSQDDVMSEYSSWPEVVFNILLSLATIGKLIYSKVTTGRASFWFDKIEDQKEAELPVDEALKDIGNFLSA</sequence>
<keyword evidence="3" id="KW-1185">Reference proteome</keyword>
<name>A0ABS8WZY6_9GAMM</name>
<evidence type="ECO:0000313" key="3">
    <source>
        <dbReference type="Proteomes" id="UP001320170"/>
    </source>
</evidence>
<evidence type="ECO:0008006" key="4">
    <source>
        <dbReference type="Google" id="ProtNLM"/>
    </source>
</evidence>
<dbReference type="EMBL" id="JAJTND010000001">
    <property type="protein sequence ID" value="MCE3531292.1"/>
    <property type="molecule type" value="Genomic_DNA"/>
</dbReference>
<organism evidence="2 3">
    <name type="scientific">Legionella resiliens</name>
    <dbReference type="NCBI Taxonomy" id="2905958"/>
    <lineage>
        <taxon>Bacteria</taxon>
        <taxon>Pseudomonadati</taxon>
        <taxon>Pseudomonadota</taxon>
        <taxon>Gammaproteobacteria</taxon>
        <taxon>Legionellales</taxon>
        <taxon>Legionellaceae</taxon>
        <taxon>Legionella</taxon>
    </lineage>
</organism>
<feature type="coiled-coil region" evidence="1">
    <location>
        <begin position="83"/>
        <end position="113"/>
    </location>
</feature>
<protein>
    <recommendedName>
        <fullName evidence="4">Ankyrin repeat protein</fullName>
    </recommendedName>
</protein>
<proteinExistence type="predicted"/>
<evidence type="ECO:0000313" key="2">
    <source>
        <dbReference type="EMBL" id="MCE3531292.1"/>
    </source>
</evidence>
<accession>A0ABS8WZY6</accession>
<keyword evidence="1" id="KW-0175">Coiled coil</keyword>
<gene>
    <name evidence="2" type="ORF">LXO92_02740</name>
</gene>
<reference evidence="2 3" key="1">
    <citation type="journal article" date="2024" name="Pathogens">
        <title>Characterization of a Novel Species of Legionella Isolated from a Healthcare Facility: Legionella resiliens sp. nov.</title>
        <authorList>
            <person name="Cristino S."/>
            <person name="Pascale M.R."/>
            <person name="Marino F."/>
            <person name="Derelitto C."/>
            <person name="Salaris S."/>
            <person name="Orsini M."/>
            <person name="Squarzoni S."/>
            <person name="Grottola A."/>
            <person name="Girolamini L."/>
        </authorList>
    </citation>
    <scope>NUCLEOTIDE SEQUENCE [LARGE SCALE GENOMIC DNA]</scope>
    <source>
        <strain evidence="2 3">8cVS16</strain>
    </source>
</reference>